<dbReference type="PANTHER" id="PTHR43775:SF21">
    <property type="entry name" value="NON-REDUCING POLYKETIDE SYNTHASE AUSA-RELATED"/>
    <property type="match status" value="1"/>
</dbReference>
<feature type="region of interest" description="Disordered" evidence="8">
    <location>
        <begin position="1599"/>
        <end position="1627"/>
    </location>
</feature>
<dbReference type="InterPro" id="IPR020807">
    <property type="entry name" value="PKS_DH"/>
</dbReference>
<dbReference type="PROSITE" id="PS50075">
    <property type="entry name" value="CARRIER"/>
    <property type="match status" value="1"/>
</dbReference>
<sequence>MTCFNATSKGSSNEFRIALFGPQVTNWTHKSLSSLQFALLEDHKLGFLKQTLTALPSLWSMLKKDYGLQGFSGAEKLQELRDFAMGAKDLDPEDLTNTQLSSLTVVSQVVNFIRLTDVSGTKDGILGFEAAQGFCVGFLSAAALASANDWTDFECNFSNAVRLAACIGIIVDAERASRPAQERATAVHVRWKTAEDRAFLEICLDLFPGAYVSCITDDRSITITLPSGSQAAFCLRMREAKIAATTIGLNGCYHHSRNAEAAERLRQICAKNRELRLPDAEKLRLPLRSTADAHIINTGGLHEIAIQMILCKRAHWFQTVKSTMNDLPQGKVTFVPLGSGLCVPHSLSTKDNHANFALDHDDTTSLEEIAVVGMACRFPRAENLEEFWQLLWAGETAIGKVPPERFNPAEFSREPKLANFWGNFIDSPDAFDHRFFGISGREAKSMDPQQRLTLQVAYEALESSGYCSTPPTSIEADVGCYLGVGSVDYEENIASHDANAFAATGTLRAFISGRISHFFGWSGPSLTFDTACSSSAVAIHTACKALLGGECSMALAGGVNVITSPTLHQNLSAASFLNPNGSSRAFDAEANGYCRGEGAGILVLKTLSRAIADGNTVLGVIAASAVNQGSNHTNITAPDSQSQSSLYKRVLSAARIEAKEVTYVEAHGTGTPVGDPIEYESVRLALAGPWRDDELFLGSVKDNIGHTEAASGVAGIVKTLLMMQYKTIPKQANFVSLNPRIKASASGEIIVPKVTQSWTAQRHVALVNNYGAAGSNVALVLRAHSNPLSSSAPEITLGTQDCPSASSVVSPILLSARTVNGLQSYMDKLKSYLPKVETSLGSVAYKIARSHNSSFEHRIAFIAADVKSAISVLNSSSATTDGVAIRTAKNPVVLCFGGQTSCNVSVSIELYERCDLFRTRLDECNAVCQTLGLPSIFPSVFLGDAIGDIVSLHCMLLSLQVSCAKCWIDCGLEVDTVVGHSFGQLAALCVADSISLKDAFLFVSGRARLIRDSWGLERGAMLSVECDKGELEAVVRLVNSTSGLHVDVACYNGPRSFVLAGDGPSVERAEKECRSFKKTRLRNSHAYHSYLADDILDHLAEVAKLIRIRPPRIRIETCSAQGTWSRFTAEKLVQHTREPVYFADAVERIASRLPSAIWLEAGSSSPIIAMTRRIIALKSGRSDVFIPMELGSADATTNLAKATCQLWTAGSAAQHWLFHHSSRHCYRNLNLPPYQFDKTSHWIQYKPRSGPRTKEAPSLVTWLNNDGATAGEHLFAVDTSNALFELAARGHAVTGQSLCPASMYIELAARCVMAMQRTDTTHATGTLPHIEGLTMSAPLGLGAGIAVFLRLHKTAPEVWDFAVFSRPSSSHGPGHVGDRETEHAKGCISSVAAGEAVVERLLKLLQRSSTYRLRNLPSATGVSGTMVYKLFSDVVEYASYYRGVQSVSASGNEAVGLITIPTDRPSCMDASICDIISVDNFLQVAGIHVNCLSQRDDDQVFMCTAVEEIIFSASFMTSRGASRAWTVYTRYEPISKVDVTNDIFVCDSSSGILVLAIMGAKFRSIPLKSVARSLTRLNKAPTTTNVVVSLHSDNSDDLHDSAYQTGFPSPSGDGLQKELSKHTSDSPVRQVTAEASPSQIVAIHQQQLEQPTKSSSLVQSVCSMFSAILEIPVEEIEPTASLDDLGVDSLLVTEVLAEVETRFYVGLAQAQLMTCTDVRSVARLIQGVDSTQKHREPIDELVEEQEPGDNLANGYPLGPVHEESQQTYDHHESRQEQEEYANLAVVSCDCFVDAKASYDHHAENTGFTGFCAEVSPLQSKLVVQYVVEALASLGCILQALKPGDEVPKFQFEPRHEKLVPQLYKMLEDAGLVTKGADGICRRTKQPVPTVSTSALLDELLYKFPKHASETKLLHTTAHRLADCLSGLADPLALLFRDSTARTLLEDVYTNAPMFKTGTLVLAQYLSTVLERVGTSRELKILELGAGTGGTSKHVIETLAGLGPKYKFSYTFTDLSSSLVATARRKFSKWPFMHYTVLDIEKDPGPQFVGVYDIIISTNCIHATKSLMQSCANIRKLLRADGILCLVELTRNLYWFDLVFGLLEGWWLFDDGREHALADEQRWKQSLHASGFEWVDWSNSLSAESNILRVITASPYELAPHDIDSSLILGNNNETDGSSDHNTLKDTLTFKKVDGLHLLADIYYPPQVVELEKMLPVALMIHGGGHIMLSRNDIRPEQTSKLLRSGFLPISIDYRLCPETTLLEGPMADVADAFLWIRTVLPKLTLSRRDIRVDPDKVVAVGWSTGGHLAMTLAWTSAARQIRPPEAILAFYCPTDYEDSFWITPNVPAGAQTTDTDMTTSDSYDLDGQILEGLFDSPITSYSIPSKKRALGGWLAPSDARSRLALHMNMHGRTLHVLLGGLLTLDKKSWKISDEPPTPERIAAASPLAQIRAGNYAAPTFLIHPRNDDLIPWQQAERTWQRLRDIGTVDAELRIVENVPHLFDIYPEHHDNEAAAQAIREGYQFLCRYVGLTWRE</sequence>
<dbReference type="GO" id="GO:0004315">
    <property type="term" value="F:3-oxoacyl-[acyl-carrier-protein] synthase activity"/>
    <property type="evidence" value="ECO:0007669"/>
    <property type="project" value="InterPro"/>
</dbReference>
<comment type="pathway">
    <text evidence="1">Secondary metabolite biosynthesis; terpenoid biosynthesis.</text>
</comment>
<dbReference type="Pfam" id="PF20434">
    <property type="entry name" value="BD-FAE"/>
    <property type="match status" value="1"/>
</dbReference>
<dbReference type="InterPro" id="IPR042104">
    <property type="entry name" value="PKS_dehydratase_sf"/>
</dbReference>
<dbReference type="Pfam" id="PF18558">
    <property type="entry name" value="HTH_51"/>
    <property type="match status" value="1"/>
</dbReference>
<dbReference type="InterPro" id="IPR016035">
    <property type="entry name" value="Acyl_Trfase/lysoPLipase"/>
</dbReference>
<feature type="domain" description="Carrier" evidence="9">
    <location>
        <begin position="1652"/>
        <end position="1732"/>
    </location>
</feature>
<dbReference type="SUPFAM" id="SSF53335">
    <property type="entry name" value="S-adenosyl-L-methionine-dependent methyltransferases"/>
    <property type="match status" value="1"/>
</dbReference>
<comment type="caution">
    <text evidence="12">The sequence shown here is derived from an EMBL/GenBank/DDBJ whole genome shotgun (WGS) entry which is preliminary data.</text>
</comment>
<feature type="region of interest" description="N-terminal hotdog fold" evidence="7">
    <location>
        <begin position="1257"/>
        <end position="1395"/>
    </location>
</feature>
<dbReference type="GO" id="GO:0006633">
    <property type="term" value="P:fatty acid biosynthetic process"/>
    <property type="evidence" value="ECO:0007669"/>
    <property type="project" value="InterPro"/>
</dbReference>
<evidence type="ECO:0000256" key="5">
    <source>
        <dbReference type="ARBA" id="ARBA00022679"/>
    </source>
</evidence>
<dbReference type="SMART" id="SM00827">
    <property type="entry name" value="PKS_AT"/>
    <property type="match status" value="1"/>
</dbReference>
<dbReference type="InterPro" id="IPR032088">
    <property type="entry name" value="SAT"/>
</dbReference>
<dbReference type="GO" id="GO:0004312">
    <property type="term" value="F:fatty acid synthase activity"/>
    <property type="evidence" value="ECO:0007669"/>
    <property type="project" value="TreeGrafter"/>
</dbReference>
<dbReference type="PANTHER" id="PTHR43775">
    <property type="entry name" value="FATTY ACID SYNTHASE"/>
    <property type="match status" value="1"/>
</dbReference>
<keyword evidence="4" id="KW-0489">Methyltransferase</keyword>
<dbReference type="CDD" id="cd02440">
    <property type="entry name" value="AdoMet_MTases"/>
    <property type="match status" value="1"/>
</dbReference>
<dbReference type="Pfam" id="PF00698">
    <property type="entry name" value="Acyl_transf_1"/>
    <property type="match status" value="1"/>
</dbReference>
<dbReference type="InterPro" id="IPR036736">
    <property type="entry name" value="ACP-like_sf"/>
</dbReference>
<dbReference type="RefSeq" id="XP_037148339.1">
    <property type="nucleotide sequence ID" value="XM_037296357.1"/>
</dbReference>
<evidence type="ECO:0008006" key="14">
    <source>
        <dbReference type="Google" id="ProtNLM"/>
    </source>
</evidence>
<dbReference type="Pfam" id="PF00550">
    <property type="entry name" value="PP-binding"/>
    <property type="match status" value="1"/>
</dbReference>
<dbReference type="GO" id="GO:0032259">
    <property type="term" value="P:methylation"/>
    <property type="evidence" value="ECO:0007669"/>
    <property type="project" value="UniProtKB-KW"/>
</dbReference>
<dbReference type="Gene3D" id="3.10.129.110">
    <property type="entry name" value="Polyketide synthase dehydratase"/>
    <property type="match status" value="1"/>
</dbReference>
<name>A0A8H6C925_9LECA</name>
<protein>
    <recommendedName>
        <fullName evidence="14">S-adenosyl-L-methionine-dependent N-methyltransferase</fullName>
    </recommendedName>
</protein>
<dbReference type="Gene3D" id="1.10.1200.10">
    <property type="entry name" value="ACP-like"/>
    <property type="match status" value="1"/>
</dbReference>
<dbReference type="InterPro" id="IPR014030">
    <property type="entry name" value="Ketoacyl_synth_N"/>
</dbReference>
<keyword evidence="2" id="KW-0596">Phosphopantetheine</keyword>
<evidence type="ECO:0000256" key="8">
    <source>
        <dbReference type="SAM" id="MobiDB-lite"/>
    </source>
</evidence>
<dbReference type="SUPFAM" id="SSF55048">
    <property type="entry name" value="Probable ACP-binding domain of malonyl-CoA ACP transacylase"/>
    <property type="match status" value="1"/>
</dbReference>
<dbReference type="InterPro" id="IPR009081">
    <property type="entry name" value="PP-bd_ACP"/>
</dbReference>
<keyword evidence="3" id="KW-0597">Phosphoprotein</keyword>
<proteinExistence type="predicted"/>
<feature type="active site" description="Proton acceptor; for dehydratase activity" evidence="7">
    <location>
        <position position="1291"/>
    </location>
</feature>
<dbReference type="Pfam" id="PF02801">
    <property type="entry name" value="Ketoacyl-synt_C"/>
    <property type="match status" value="1"/>
</dbReference>
<keyword evidence="6" id="KW-0511">Multifunctional enzyme</keyword>
<evidence type="ECO:0000256" key="1">
    <source>
        <dbReference type="ARBA" id="ARBA00004721"/>
    </source>
</evidence>
<dbReference type="PROSITE" id="PS00012">
    <property type="entry name" value="PHOSPHOPANTETHEINE"/>
    <property type="match status" value="1"/>
</dbReference>
<evidence type="ECO:0000313" key="13">
    <source>
        <dbReference type="Proteomes" id="UP000593566"/>
    </source>
</evidence>
<feature type="compositionally biased region" description="Basic and acidic residues" evidence="8">
    <location>
        <begin position="1760"/>
        <end position="1776"/>
    </location>
</feature>
<dbReference type="CDD" id="cd00833">
    <property type="entry name" value="PKS"/>
    <property type="match status" value="1"/>
</dbReference>
<evidence type="ECO:0000256" key="2">
    <source>
        <dbReference type="ARBA" id="ARBA00022450"/>
    </source>
</evidence>
<dbReference type="InterPro" id="IPR001227">
    <property type="entry name" value="Ac_transferase_dom_sf"/>
</dbReference>
<feature type="domain" description="Ketosynthase family 3 (KS3)" evidence="10">
    <location>
        <begin position="366"/>
        <end position="783"/>
    </location>
</feature>
<dbReference type="Gene3D" id="3.40.50.1820">
    <property type="entry name" value="alpha/beta hydrolase"/>
    <property type="match status" value="1"/>
</dbReference>
<dbReference type="InterPro" id="IPR016036">
    <property type="entry name" value="Malonyl_transacylase_ACP-bd"/>
</dbReference>
<dbReference type="InterPro" id="IPR049900">
    <property type="entry name" value="PKS_mFAS_DH"/>
</dbReference>
<dbReference type="PROSITE" id="PS00606">
    <property type="entry name" value="KS3_1"/>
    <property type="match status" value="1"/>
</dbReference>
<evidence type="ECO:0000313" key="12">
    <source>
        <dbReference type="EMBL" id="KAF6218904.1"/>
    </source>
</evidence>
<dbReference type="GO" id="GO:0044550">
    <property type="term" value="P:secondary metabolite biosynthetic process"/>
    <property type="evidence" value="ECO:0007669"/>
    <property type="project" value="TreeGrafter"/>
</dbReference>
<feature type="active site" description="Proton donor; for dehydratase activity" evidence="7">
    <location>
        <position position="1479"/>
    </location>
</feature>
<evidence type="ECO:0000256" key="6">
    <source>
        <dbReference type="ARBA" id="ARBA00023268"/>
    </source>
</evidence>
<evidence type="ECO:0000256" key="3">
    <source>
        <dbReference type="ARBA" id="ARBA00022553"/>
    </source>
</evidence>
<dbReference type="Gene3D" id="3.40.366.10">
    <property type="entry name" value="Malonyl-Coenzyme A Acyl Carrier Protein, domain 2"/>
    <property type="match status" value="3"/>
</dbReference>
<reference evidence="12 13" key="1">
    <citation type="journal article" date="2020" name="Genomics">
        <title>Complete, high-quality genomes from long-read metagenomic sequencing of two wolf lichen thalli reveals enigmatic genome architecture.</title>
        <authorList>
            <person name="McKenzie S.K."/>
            <person name="Walston R.F."/>
            <person name="Allen J.L."/>
        </authorList>
    </citation>
    <scope>NUCLEOTIDE SEQUENCE [LARGE SCALE GENOMIC DNA]</scope>
    <source>
        <strain evidence="12">WasteWater1</strain>
    </source>
</reference>
<feature type="region of interest" description="Disordered" evidence="8">
    <location>
        <begin position="1742"/>
        <end position="1776"/>
    </location>
</feature>
<dbReference type="SUPFAM" id="SSF47336">
    <property type="entry name" value="ACP-like"/>
    <property type="match status" value="1"/>
</dbReference>
<dbReference type="InterPro" id="IPR020841">
    <property type="entry name" value="PKS_Beta-ketoAc_synthase_dom"/>
</dbReference>
<feature type="domain" description="PKS/mFAS DH" evidence="11">
    <location>
        <begin position="1257"/>
        <end position="1571"/>
    </location>
</feature>
<dbReference type="SUPFAM" id="SSF52151">
    <property type="entry name" value="FabD/lysophospholipase-like"/>
    <property type="match status" value="1"/>
</dbReference>
<dbReference type="InterPro" id="IPR018201">
    <property type="entry name" value="Ketoacyl_synth_AS"/>
</dbReference>
<evidence type="ECO:0000259" key="9">
    <source>
        <dbReference type="PROSITE" id="PS50075"/>
    </source>
</evidence>
<dbReference type="Proteomes" id="UP000593566">
    <property type="component" value="Unassembled WGS sequence"/>
</dbReference>
<keyword evidence="13" id="KW-1185">Reference proteome</keyword>
<evidence type="ECO:0000256" key="7">
    <source>
        <dbReference type="PROSITE-ProRule" id="PRU01363"/>
    </source>
</evidence>
<dbReference type="Gene3D" id="3.30.70.3290">
    <property type="match status" value="1"/>
</dbReference>
<organism evidence="12 13">
    <name type="scientific">Letharia lupina</name>
    <dbReference type="NCBI Taxonomy" id="560253"/>
    <lineage>
        <taxon>Eukaryota</taxon>
        <taxon>Fungi</taxon>
        <taxon>Dikarya</taxon>
        <taxon>Ascomycota</taxon>
        <taxon>Pezizomycotina</taxon>
        <taxon>Lecanoromycetes</taxon>
        <taxon>OSLEUM clade</taxon>
        <taxon>Lecanoromycetidae</taxon>
        <taxon>Lecanorales</taxon>
        <taxon>Lecanorineae</taxon>
        <taxon>Parmeliaceae</taxon>
        <taxon>Letharia</taxon>
    </lineage>
</organism>
<dbReference type="Gene3D" id="3.40.50.150">
    <property type="entry name" value="Vaccinia Virus protein VP39"/>
    <property type="match status" value="1"/>
</dbReference>
<keyword evidence="5" id="KW-0808">Transferase</keyword>
<dbReference type="SMART" id="SM00826">
    <property type="entry name" value="PKS_DH"/>
    <property type="match status" value="1"/>
</dbReference>
<dbReference type="InterPro" id="IPR050091">
    <property type="entry name" value="PKS_NRPS_Biosynth_Enz"/>
</dbReference>
<dbReference type="InterPro" id="IPR032821">
    <property type="entry name" value="PKS_assoc"/>
</dbReference>
<dbReference type="InterPro" id="IPR029063">
    <property type="entry name" value="SAM-dependent_MTases_sf"/>
</dbReference>
<dbReference type="InterPro" id="IPR013217">
    <property type="entry name" value="Methyltransf_12"/>
</dbReference>
<evidence type="ECO:0000259" key="10">
    <source>
        <dbReference type="PROSITE" id="PS52004"/>
    </source>
</evidence>
<dbReference type="PROSITE" id="PS52004">
    <property type="entry name" value="KS3_2"/>
    <property type="match status" value="1"/>
</dbReference>
<dbReference type="SUPFAM" id="SSF53474">
    <property type="entry name" value="alpha/beta-Hydrolases"/>
    <property type="match status" value="1"/>
</dbReference>
<dbReference type="PROSITE" id="PS52019">
    <property type="entry name" value="PKS_MFAS_DH"/>
    <property type="match status" value="1"/>
</dbReference>
<dbReference type="GO" id="GO:0008168">
    <property type="term" value="F:methyltransferase activity"/>
    <property type="evidence" value="ECO:0007669"/>
    <property type="project" value="UniProtKB-KW"/>
</dbReference>
<dbReference type="InterPro" id="IPR006162">
    <property type="entry name" value="Ppantetheine_attach_site"/>
</dbReference>
<feature type="compositionally biased region" description="Basic and acidic residues" evidence="8">
    <location>
        <begin position="1615"/>
        <end position="1624"/>
    </location>
</feature>
<dbReference type="InterPro" id="IPR014043">
    <property type="entry name" value="Acyl_transferase_dom"/>
</dbReference>
<dbReference type="InterPro" id="IPR049492">
    <property type="entry name" value="BD-FAE-like_dom"/>
</dbReference>
<gene>
    <name evidence="12" type="ORF">HO133_005447</name>
</gene>
<dbReference type="Pfam" id="PF16197">
    <property type="entry name" value="KAsynt_C_assoc"/>
    <property type="match status" value="1"/>
</dbReference>
<dbReference type="Pfam" id="PF16073">
    <property type="entry name" value="SAT"/>
    <property type="match status" value="1"/>
</dbReference>
<dbReference type="SMART" id="SM00825">
    <property type="entry name" value="PKS_KS"/>
    <property type="match status" value="1"/>
</dbReference>
<dbReference type="SUPFAM" id="SSF53901">
    <property type="entry name" value="Thiolase-like"/>
    <property type="match status" value="1"/>
</dbReference>
<dbReference type="InterPro" id="IPR014031">
    <property type="entry name" value="Ketoacyl_synth_C"/>
</dbReference>
<evidence type="ECO:0000256" key="4">
    <source>
        <dbReference type="ARBA" id="ARBA00022603"/>
    </source>
</evidence>
<dbReference type="InterPro" id="IPR041068">
    <property type="entry name" value="HTH_51"/>
</dbReference>
<feature type="region of interest" description="C-terminal hotdog fold" evidence="7">
    <location>
        <begin position="1418"/>
        <end position="1571"/>
    </location>
</feature>
<dbReference type="InterPro" id="IPR016039">
    <property type="entry name" value="Thiolase-like"/>
</dbReference>
<dbReference type="Pfam" id="PF08242">
    <property type="entry name" value="Methyltransf_12"/>
    <property type="match status" value="1"/>
</dbReference>
<dbReference type="Gene3D" id="3.40.47.10">
    <property type="match status" value="1"/>
</dbReference>
<accession>A0A8H6C925</accession>
<evidence type="ECO:0000259" key="11">
    <source>
        <dbReference type="PROSITE" id="PS52019"/>
    </source>
</evidence>
<dbReference type="EMBL" id="JACCJB010000021">
    <property type="protein sequence ID" value="KAF6218904.1"/>
    <property type="molecule type" value="Genomic_DNA"/>
</dbReference>
<dbReference type="Pfam" id="PF00109">
    <property type="entry name" value="ketoacyl-synt"/>
    <property type="match status" value="1"/>
</dbReference>
<dbReference type="GeneID" id="59333853"/>
<dbReference type="InterPro" id="IPR029058">
    <property type="entry name" value="AB_hydrolase_fold"/>
</dbReference>